<proteinExistence type="predicted"/>
<dbReference type="EMBL" id="JAIWYP010000003">
    <property type="protein sequence ID" value="KAH3852696.1"/>
    <property type="molecule type" value="Genomic_DNA"/>
</dbReference>
<gene>
    <name evidence="1" type="ORF">DPMN_095209</name>
</gene>
<dbReference type="AlphaFoldDB" id="A0A9D4L6Y5"/>
<keyword evidence="2" id="KW-1185">Reference proteome</keyword>
<evidence type="ECO:0000313" key="1">
    <source>
        <dbReference type="EMBL" id="KAH3852696.1"/>
    </source>
</evidence>
<dbReference type="Proteomes" id="UP000828390">
    <property type="component" value="Unassembled WGS sequence"/>
</dbReference>
<sequence>MTVSGKGRDQLSPMEAIMMQEQIYQARAESNDSLDNGLAMSLQLTDIKVSSPEISCQLGSYADRFTLNCGKYIPVSAKRSIDFHHTNLNCISTVSDFVVGH</sequence>
<protein>
    <submittedName>
        <fullName evidence="1">Uncharacterized protein</fullName>
    </submittedName>
</protein>
<comment type="caution">
    <text evidence="1">The sequence shown here is derived from an EMBL/GenBank/DDBJ whole genome shotgun (WGS) entry which is preliminary data.</text>
</comment>
<organism evidence="1 2">
    <name type="scientific">Dreissena polymorpha</name>
    <name type="common">Zebra mussel</name>
    <name type="synonym">Mytilus polymorpha</name>
    <dbReference type="NCBI Taxonomy" id="45954"/>
    <lineage>
        <taxon>Eukaryota</taxon>
        <taxon>Metazoa</taxon>
        <taxon>Spiralia</taxon>
        <taxon>Lophotrochozoa</taxon>
        <taxon>Mollusca</taxon>
        <taxon>Bivalvia</taxon>
        <taxon>Autobranchia</taxon>
        <taxon>Heteroconchia</taxon>
        <taxon>Euheterodonta</taxon>
        <taxon>Imparidentia</taxon>
        <taxon>Neoheterodontei</taxon>
        <taxon>Myida</taxon>
        <taxon>Dreissenoidea</taxon>
        <taxon>Dreissenidae</taxon>
        <taxon>Dreissena</taxon>
    </lineage>
</organism>
<reference evidence="1" key="1">
    <citation type="journal article" date="2019" name="bioRxiv">
        <title>The Genome of the Zebra Mussel, Dreissena polymorpha: A Resource for Invasive Species Research.</title>
        <authorList>
            <person name="McCartney M.A."/>
            <person name="Auch B."/>
            <person name="Kono T."/>
            <person name="Mallez S."/>
            <person name="Zhang Y."/>
            <person name="Obille A."/>
            <person name="Becker A."/>
            <person name="Abrahante J.E."/>
            <person name="Garbe J."/>
            <person name="Badalamenti J.P."/>
            <person name="Herman A."/>
            <person name="Mangelson H."/>
            <person name="Liachko I."/>
            <person name="Sullivan S."/>
            <person name="Sone E.D."/>
            <person name="Koren S."/>
            <person name="Silverstein K.A.T."/>
            <person name="Beckman K.B."/>
            <person name="Gohl D.M."/>
        </authorList>
    </citation>
    <scope>NUCLEOTIDE SEQUENCE</scope>
    <source>
        <strain evidence="1">Duluth1</strain>
        <tissue evidence="1">Whole animal</tissue>
    </source>
</reference>
<name>A0A9D4L6Y5_DREPO</name>
<reference evidence="1" key="2">
    <citation type="submission" date="2020-11" db="EMBL/GenBank/DDBJ databases">
        <authorList>
            <person name="McCartney M.A."/>
            <person name="Auch B."/>
            <person name="Kono T."/>
            <person name="Mallez S."/>
            <person name="Becker A."/>
            <person name="Gohl D.M."/>
            <person name="Silverstein K.A.T."/>
            <person name="Koren S."/>
            <person name="Bechman K.B."/>
            <person name="Herman A."/>
            <person name="Abrahante J.E."/>
            <person name="Garbe J."/>
        </authorList>
    </citation>
    <scope>NUCLEOTIDE SEQUENCE</scope>
    <source>
        <strain evidence="1">Duluth1</strain>
        <tissue evidence="1">Whole animal</tissue>
    </source>
</reference>
<evidence type="ECO:0000313" key="2">
    <source>
        <dbReference type="Proteomes" id="UP000828390"/>
    </source>
</evidence>
<accession>A0A9D4L6Y5</accession>